<dbReference type="PANTHER" id="PTHR19303">
    <property type="entry name" value="TRANSPOSON"/>
    <property type="match status" value="1"/>
</dbReference>
<dbReference type="InterPro" id="IPR009057">
    <property type="entry name" value="Homeodomain-like_sf"/>
</dbReference>
<sequence>MPRKRHELSLNEKIQVIEATNEGATQRAVAQKFEVFQTQVSRIVHSKDKLLTEFQSRVKLCRKRARRQTHEDIGDALLEWFSLAKSKGLVVNGTMLRQKAKDLAILILGVDFVPSLSWVVRWRERHAIKLLGHCESQSYCDFKTAQDWKTSIWANIKTRYSASDIYSCDETGPYFRKLPEKETLVVDQKFTEHLNILIATNMDGSDKLKLLVIGKHKETHRITGIKKLSSNSNAWVNSVLFQDWFKGIDDRLQKQNKKICFLLDNFLAYKIDDKEFKCIEFVFFPSNISPFVHPLHQGIIQKLKHRYRGRMLQKVSTLIEANERATAAEVVRSVSIADAVNFISASWNDVSVETIQSCFFRALSSTVCDQPFVVFLPEEIPHGFTEKTYEEYIKVDEMLVIGGIPIDTDISKIVKSSDDEENV</sequence>
<dbReference type="AlphaFoldDB" id="A0A6F9DU28"/>
<dbReference type="InterPro" id="IPR004875">
    <property type="entry name" value="DDE_SF_endonuclease_dom"/>
</dbReference>
<keyword evidence="3" id="KW-0539">Nucleus</keyword>
<dbReference type="Pfam" id="PF03184">
    <property type="entry name" value="DDE_1"/>
    <property type="match status" value="1"/>
</dbReference>
<dbReference type="InterPro" id="IPR050863">
    <property type="entry name" value="CenT-Element_Derived"/>
</dbReference>
<gene>
    <name evidence="5" type="primary">Tigd4</name>
</gene>
<comment type="subcellular location">
    <subcellularLocation>
        <location evidence="1">Nucleus</location>
    </subcellularLocation>
</comment>
<evidence type="ECO:0000259" key="4">
    <source>
        <dbReference type="PROSITE" id="PS51253"/>
    </source>
</evidence>
<dbReference type="InterPro" id="IPR006600">
    <property type="entry name" value="HTH_CenpB_DNA-bd_dom"/>
</dbReference>
<dbReference type="PROSITE" id="PS51253">
    <property type="entry name" value="HTH_CENPB"/>
    <property type="match status" value="1"/>
</dbReference>
<dbReference type="Pfam" id="PF04218">
    <property type="entry name" value="CENP-B_N"/>
    <property type="match status" value="1"/>
</dbReference>
<accession>A0A6F9DU28</accession>
<evidence type="ECO:0000256" key="1">
    <source>
        <dbReference type="ARBA" id="ARBA00004123"/>
    </source>
</evidence>
<dbReference type="GO" id="GO:0005634">
    <property type="term" value="C:nucleus"/>
    <property type="evidence" value="ECO:0007669"/>
    <property type="project" value="UniProtKB-SubCell"/>
</dbReference>
<dbReference type="SUPFAM" id="SSF46689">
    <property type="entry name" value="Homeodomain-like"/>
    <property type="match status" value="2"/>
</dbReference>
<name>A0A6F9DU28_9ASCI</name>
<evidence type="ECO:0000313" key="5">
    <source>
        <dbReference type="EMBL" id="CAB3266957.1"/>
    </source>
</evidence>
<dbReference type="Pfam" id="PF03221">
    <property type="entry name" value="HTH_Tnp_Tc5"/>
    <property type="match status" value="1"/>
</dbReference>
<organism evidence="5">
    <name type="scientific">Phallusia mammillata</name>
    <dbReference type="NCBI Taxonomy" id="59560"/>
    <lineage>
        <taxon>Eukaryota</taxon>
        <taxon>Metazoa</taxon>
        <taxon>Chordata</taxon>
        <taxon>Tunicata</taxon>
        <taxon>Ascidiacea</taxon>
        <taxon>Phlebobranchia</taxon>
        <taxon>Ascidiidae</taxon>
        <taxon>Phallusia</taxon>
    </lineage>
</organism>
<dbReference type="InterPro" id="IPR007889">
    <property type="entry name" value="HTH_Psq"/>
</dbReference>
<dbReference type="SMART" id="SM00674">
    <property type="entry name" value="CENPB"/>
    <property type="match status" value="1"/>
</dbReference>
<dbReference type="Gene3D" id="1.10.10.60">
    <property type="entry name" value="Homeodomain-like"/>
    <property type="match status" value="2"/>
</dbReference>
<reference evidence="5" key="1">
    <citation type="submission" date="2020-04" db="EMBL/GenBank/DDBJ databases">
        <authorList>
            <person name="Neveu A P."/>
        </authorList>
    </citation>
    <scope>NUCLEOTIDE SEQUENCE</scope>
    <source>
        <tissue evidence="5">Whole embryo</tissue>
    </source>
</reference>
<keyword evidence="2" id="KW-0238">DNA-binding</keyword>
<dbReference type="EMBL" id="LR791095">
    <property type="protein sequence ID" value="CAB3266957.1"/>
    <property type="molecule type" value="mRNA"/>
</dbReference>
<feature type="domain" description="HTH CENPB-type" evidence="4">
    <location>
        <begin position="61"/>
        <end position="132"/>
    </location>
</feature>
<protein>
    <submittedName>
        <fullName evidence="5">Tigger transposable element-derived protein 4</fullName>
    </submittedName>
</protein>
<proteinExistence type="evidence at transcript level"/>
<dbReference type="GO" id="GO:0003677">
    <property type="term" value="F:DNA binding"/>
    <property type="evidence" value="ECO:0007669"/>
    <property type="project" value="UniProtKB-KW"/>
</dbReference>
<dbReference type="PANTHER" id="PTHR19303:SF36">
    <property type="entry name" value="TIGGER TRANSPOSABLE ELEMENT-DERIVED PROTEIN 3"/>
    <property type="match status" value="1"/>
</dbReference>
<evidence type="ECO:0000256" key="3">
    <source>
        <dbReference type="ARBA" id="ARBA00023242"/>
    </source>
</evidence>
<evidence type="ECO:0000256" key="2">
    <source>
        <dbReference type="ARBA" id="ARBA00023125"/>
    </source>
</evidence>